<protein>
    <recommendedName>
        <fullName evidence="6">DNA mismatch repair proteins mutS family domain-containing protein</fullName>
    </recommendedName>
</protein>
<dbReference type="GO" id="GO:0005524">
    <property type="term" value="F:ATP binding"/>
    <property type="evidence" value="ECO:0007669"/>
    <property type="project" value="UniProtKB-KW"/>
</dbReference>
<dbReference type="InterPro" id="IPR011184">
    <property type="entry name" value="DNA_mismatch_repair_Msh2"/>
</dbReference>
<evidence type="ECO:0000259" key="6">
    <source>
        <dbReference type="PROSITE" id="PS00486"/>
    </source>
</evidence>
<dbReference type="PANTHER" id="PTHR11361">
    <property type="entry name" value="DNA MISMATCH REPAIR PROTEIN MUTS FAMILY MEMBER"/>
    <property type="match status" value="1"/>
</dbReference>
<evidence type="ECO:0000313" key="8">
    <source>
        <dbReference type="Proteomes" id="UP000245768"/>
    </source>
</evidence>
<dbReference type="SUPFAM" id="SSF52540">
    <property type="entry name" value="P-loop containing nucleoside triphosphate hydrolases"/>
    <property type="match status" value="1"/>
</dbReference>
<feature type="domain" description="DNA mismatch repair proteins mutS family" evidence="6">
    <location>
        <begin position="528"/>
        <end position="544"/>
    </location>
</feature>
<dbReference type="PANTHER" id="PTHR11361:SF21">
    <property type="entry name" value="MUTS PROTEIN HOMOLOG 4"/>
    <property type="match status" value="1"/>
</dbReference>
<gene>
    <name evidence="7" type="ORF">FA10DRAFT_292380</name>
</gene>
<keyword evidence="2" id="KW-0547">Nucleotide-binding</keyword>
<dbReference type="AlphaFoldDB" id="A0A316YTZ1"/>
<dbReference type="InParanoid" id="A0A316YTZ1"/>
<name>A0A316YTZ1_9BASI</name>
<evidence type="ECO:0000256" key="1">
    <source>
        <dbReference type="ARBA" id="ARBA00006271"/>
    </source>
</evidence>
<dbReference type="GO" id="GO:0005634">
    <property type="term" value="C:nucleus"/>
    <property type="evidence" value="ECO:0007669"/>
    <property type="project" value="TreeGrafter"/>
</dbReference>
<dbReference type="Proteomes" id="UP000245768">
    <property type="component" value="Unassembled WGS sequence"/>
</dbReference>
<evidence type="ECO:0000256" key="5">
    <source>
        <dbReference type="ARBA" id="ARBA00023254"/>
    </source>
</evidence>
<keyword evidence="5" id="KW-0469">Meiosis</keyword>
<dbReference type="GO" id="GO:0006298">
    <property type="term" value="P:mismatch repair"/>
    <property type="evidence" value="ECO:0007669"/>
    <property type="project" value="InterPro"/>
</dbReference>
<dbReference type="SMART" id="SM00534">
    <property type="entry name" value="MUTSac"/>
    <property type="match status" value="1"/>
</dbReference>
<dbReference type="InterPro" id="IPR007696">
    <property type="entry name" value="DNA_mismatch_repair_MutS_core"/>
</dbReference>
<dbReference type="EMBL" id="KZ819635">
    <property type="protein sequence ID" value="PWN91493.1"/>
    <property type="molecule type" value="Genomic_DNA"/>
</dbReference>
<sequence length="741" mass="82965">MTKHSRNAGAQRIRKLLVDAIPDNEDIYIKSTAISEDNDSDKERTSTNELWQHLNFGETTLRSLAKKYFALSAACALFNWLDDKKGITFSPRSLNIRYEHPEGSIMIDHDTATNLELVRGARSGTVEGSLLGSFHRCSTSMGERMLKMNILQPFANRDSISMRLDAVEDLLSSSELGRKLFYALKESLKAPEKLTIDFDRLIYQIVTPIKTSSVADPTAIEAKLAEIIQLYAMLGTLSGVHRAVSGASCTLLQGVAPYLANERLSIISTHIKENIDADVLEGQGKVHINQRLSKIRAIQTNKDKLLDLARETYSENLSDGQALFSQLKGHYRMPLTLKKEVNGYCEKINQRIRDAEGEVFILSEKYLESMRGEIIEHVGALYKASEVLALVDLIVNLAKTADRSRRDYVRPNFSDRLAIKAGRHPILEKKIGRDKTHANDIYFGLGKSFQLITGPNMSGKTTYLKQAPLLLIMASIGSFIPAEYAMFPPIDRILTRLSNDDEPEANLSTFASEMKVSSFILSLASRRSLVIIDELGRGTSTEEGLGVAHAISEFLITKGAPTIFATHFVQLASTLSPYEAVVLLHLAVKRLTQEREDDEDDKYRSGNYDIECSHTVVDGVMKEKHYGLALIKKLPFPVDLWRDAVLMADRLEADVTDPSAITEGQGMTELERVAKRREIVNGTEEKLRNIQNQVRASEAHKLWEHLKSLQEEVLLKLQETYDGAEEGDTYSNKNLSVDEQD</sequence>
<dbReference type="SMART" id="SM00533">
    <property type="entry name" value="MUTSd"/>
    <property type="match status" value="1"/>
</dbReference>
<evidence type="ECO:0000256" key="3">
    <source>
        <dbReference type="ARBA" id="ARBA00022840"/>
    </source>
</evidence>
<dbReference type="STRING" id="215250.A0A316YTZ1"/>
<dbReference type="PROSITE" id="PS00486">
    <property type="entry name" value="DNA_MISMATCH_REPAIR_2"/>
    <property type="match status" value="1"/>
</dbReference>
<dbReference type="SUPFAM" id="SSF48334">
    <property type="entry name" value="DNA repair protein MutS, domain III"/>
    <property type="match status" value="1"/>
</dbReference>
<dbReference type="Pfam" id="PF05192">
    <property type="entry name" value="MutS_III"/>
    <property type="match status" value="1"/>
</dbReference>
<evidence type="ECO:0000313" key="7">
    <source>
        <dbReference type="EMBL" id="PWN91493.1"/>
    </source>
</evidence>
<dbReference type="Gene3D" id="1.10.1420.10">
    <property type="match status" value="1"/>
</dbReference>
<dbReference type="InterPro" id="IPR027417">
    <property type="entry name" value="P-loop_NTPase"/>
</dbReference>
<dbReference type="GO" id="GO:0140664">
    <property type="term" value="F:ATP-dependent DNA damage sensor activity"/>
    <property type="evidence" value="ECO:0007669"/>
    <property type="project" value="InterPro"/>
</dbReference>
<dbReference type="OrthoDB" id="276261at2759"/>
<dbReference type="InterPro" id="IPR045076">
    <property type="entry name" value="MutS"/>
</dbReference>
<organism evidence="7 8">
    <name type="scientific">Acaromyces ingoldii</name>
    <dbReference type="NCBI Taxonomy" id="215250"/>
    <lineage>
        <taxon>Eukaryota</taxon>
        <taxon>Fungi</taxon>
        <taxon>Dikarya</taxon>
        <taxon>Basidiomycota</taxon>
        <taxon>Ustilaginomycotina</taxon>
        <taxon>Exobasidiomycetes</taxon>
        <taxon>Exobasidiales</taxon>
        <taxon>Cryptobasidiaceae</taxon>
        <taxon>Acaromyces</taxon>
    </lineage>
</organism>
<keyword evidence="4" id="KW-0238">DNA-binding</keyword>
<evidence type="ECO:0000256" key="4">
    <source>
        <dbReference type="ARBA" id="ARBA00023125"/>
    </source>
</evidence>
<keyword evidence="8" id="KW-1185">Reference proteome</keyword>
<accession>A0A316YTZ1</accession>
<dbReference type="RefSeq" id="XP_025378691.1">
    <property type="nucleotide sequence ID" value="XM_025524394.1"/>
</dbReference>
<dbReference type="InterPro" id="IPR000432">
    <property type="entry name" value="DNA_mismatch_repair_MutS_C"/>
</dbReference>
<dbReference type="GeneID" id="37046310"/>
<comment type="similarity">
    <text evidence="1">Belongs to the DNA mismatch repair MutS family.</text>
</comment>
<dbReference type="Gene3D" id="3.40.50.300">
    <property type="entry name" value="P-loop containing nucleotide triphosphate hydrolases"/>
    <property type="match status" value="1"/>
</dbReference>
<keyword evidence="3" id="KW-0067">ATP-binding</keyword>
<dbReference type="GO" id="GO:0030983">
    <property type="term" value="F:mismatched DNA binding"/>
    <property type="evidence" value="ECO:0007669"/>
    <property type="project" value="InterPro"/>
</dbReference>
<dbReference type="Pfam" id="PF00488">
    <property type="entry name" value="MutS_V"/>
    <property type="match status" value="1"/>
</dbReference>
<dbReference type="GO" id="GO:0007131">
    <property type="term" value="P:reciprocal meiotic recombination"/>
    <property type="evidence" value="ECO:0007669"/>
    <property type="project" value="TreeGrafter"/>
</dbReference>
<proteinExistence type="inferred from homology"/>
<evidence type="ECO:0000256" key="2">
    <source>
        <dbReference type="ARBA" id="ARBA00022741"/>
    </source>
</evidence>
<reference evidence="7 8" key="1">
    <citation type="journal article" date="2018" name="Mol. Biol. Evol.">
        <title>Broad Genomic Sampling Reveals a Smut Pathogenic Ancestry of the Fungal Clade Ustilaginomycotina.</title>
        <authorList>
            <person name="Kijpornyongpan T."/>
            <person name="Mondo S.J."/>
            <person name="Barry K."/>
            <person name="Sandor L."/>
            <person name="Lee J."/>
            <person name="Lipzen A."/>
            <person name="Pangilinan J."/>
            <person name="LaButti K."/>
            <person name="Hainaut M."/>
            <person name="Henrissat B."/>
            <person name="Grigoriev I.V."/>
            <person name="Spatafora J.W."/>
            <person name="Aime M.C."/>
        </authorList>
    </citation>
    <scope>NUCLEOTIDE SEQUENCE [LARGE SCALE GENOMIC DNA]</scope>
    <source>
        <strain evidence="7 8">MCA 4198</strain>
    </source>
</reference>
<dbReference type="PIRSF" id="PIRSF005813">
    <property type="entry name" value="MSH2"/>
    <property type="match status" value="1"/>
</dbReference>
<dbReference type="InterPro" id="IPR036187">
    <property type="entry name" value="DNA_mismatch_repair_MutS_sf"/>
</dbReference>